<dbReference type="Proteomes" id="UP000323886">
    <property type="component" value="Unassembled WGS sequence"/>
</dbReference>
<gene>
    <name evidence="2" type="ORF">F1193_12135</name>
</gene>
<keyword evidence="1" id="KW-0732">Signal</keyword>
<evidence type="ECO:0000313" key="3">
    <source>
        <dbReference type="Proteomes" id="UP000323886"/>
    </source>
</evidence>
<dbReference type="OrthoDB" id="8448375at2"/>
<proteinExistence type="predicted"/>
<evidence type="ECO:0000313" key="2">
    <source>
        <dbReference type="EMBL" id="KAA5599485.1"/>
    </source>
</evidence>
<organism evidence="2 3">
    <name type="scientific">Blastochloris sulfoviridis</name>
    <dbReference type="NCBI Taxonomy" id="50712"/>
    <lineage>
        <taxon>Bacteria</taxon>
        <taxon>Pseudomonadati</taxon>
        <taxon>Pseudomonadota</taxon>
        <taxon>Alphaproteobacteria</taxon>
        <taxon>Hyphomicrobiales</taxon>
        <taxon>Blastochloridaceae</taxon>
        <taxon>Blastochloris</taxon>
    </lineage>
</organism>
<protein>
    <recommendedName>
        <fullName evidence="4">DUF1254 domain-containing protein</fullName>
    </recommendedName>
</protein>
<reference evidence="2 3" key="1">
    <citation type="submission" date="2019-09" db="EMBL/GenBank/DDBJ databases">
        <title>Draft Whole-Genome sequence of Blastochloris sulfoviridis DSM 729.</title>
        <authorList>
            <person name="Meyer T.E."/>
            <person name="Kyndt J.A."/>
        </authorList>
    </citation>
    <scope>NUCLEOTIDE SEQUENCE [LARGE SCALE GENOMIC DNA]</scope>
    <source>
        <strain evidence="2 3">DSM 729</strain>
    </source>
</reference>
<feature type="signal peptide" evidence="1">
    <location>
        <begin position="1"/>
        <end position="25"/>
    </location>
</feature>
<dbReference type="EMBL" id="VWPL01000022">
    <property type="protein sequence ID" value="KAA5599485.1"/>
    <property type="molecule type" value="Genomic_DNA"/>
</dbReference>
<dbReference type="RefSeq" id="WP_150098084.1">
    <property type="nucleotide sequence ID" value="NZ_VWPL01000022.1"/>
</dbReference>
<feature type="chain" id="PRO_5024373920" description="DUF1254 domain-containing protein" evidence="1">
    <location>
        <begin position="26"/>
        <end position="205"/>
    </location>
</feature>
<name>A0A5M6HUM9_9HYPH</name>
<accession>A0A5M6HUM9</accession>
<evidence type="ECO:0000256" key="1">
    <source>
        <dbReference type="SAM" id="SignalP"/>
    </source>
</evidence>
<sequence length="205" mass="21297">MTHPARSMLPMALAALLALAAPVHAQQNAQGNAQRSAQGSGASGSGIWTYGAHPLWGLSASVTTGGESVGLRCLPDRGFTHPAAALMLTPGLVRPHANFAPTEAIQRYRFVGDPAIGEGMIAQVPGGHFELQGSTCDVSLDSFKAARALLFYDETADVMALDDETAERAPGLIARIPLDGAKAAIDKLVRACPAIRKDIDNGCGI</sequence>
<keyword evidence="3" id="KW-1185">Reference proteome</keyword>
<comment type="caution">
    <text evidence="2">The sequence shown here is derived from an EMBL/GenBank/DDBJ whole genome shotgun (WGS) entry which is preliminary data.</text>
</comment>
<evidence type="ECO:0008006" key="4">
    <source>
        <dbReference type="Google" id="ProtNLM"/>
    </source>
</evidence>
<dbReference type="AlphaFoldDB" id="A0A5M6HUM9"/>